<evidence type="ECO:0000313" key="2">
    <source>
        <dbReference type="EMBL" id="MFD1222173.1"/>
    </source>
</evidence>
<feature type="transmembrane region" description="Helical" evidence="1">
    <location>
        <begin position="33"/>
        <end position="55"/>
    </location>
</feature>
<organism evidence="2 3">
    <name type="scientific">Paenibacillus vulneris</name>
    <dbReference type="NCBI Taxonomy" id="1133364"/>
    <lineage>
        <taxon>Bacteria</taxon>
        <taxon>Bacillati</taxon>
        <taxon>Bacillota</taxon>
        <taxon>Bacilli</taxon>
        <taxon>Bacillales</taxon>
        <taxon>Paenibacillaceae</taxon>
        <taxon>Paenibacillus</taxon>
    </lineage>
</organism>
<comment type="caution">
    <text evidence="2">The sequence shown here is derived from an EMBL/GenBank/DDBJ whole genome shotgun (WGS) entry which is preliminary data.</text>
</comment>
<evidence type="ECO:0000313" key="3">
    <source>
        <dbReference type="Proteomes" id="UP001597180"/>
    </source>
</evidence>
<dbReference type="RefSeq" id="WP_079914502.1">
    <property type="nucleotide sequence ID" value="NZ_BAABJG010000045.1"/>
</dbReference>
<dbReference type="EMBL" id="JBHTLU010000022">
    <property type="protein sequence ID" value="MFD1222173.1"/>
    <property type="molecule type" value="Genomic_DNA"/>
</dbReference>
<dbReference type="Proteomes" id="UP001597180">
    <property type="component" value="Unassembled WGS sequence"/>
</dbReference>
<accession>A0ABW3UMP0</accession>
<name>A0ABW3UMP0_9BACL</name>
<evidence type="ECO:0000256" key="1">
    <source>
        <dbReference type="SAM" id="Phobius"/>
    </source>
</evidence>
<keyword evidence="1" id="KW-0472">Membrane</keyword>
<keyword evidence="3" id="KW-1185">Reference proteome</keyword>
<sequence>MNNIFMCSLLLIMVITFLFDLRKLKKQKKSIRWFYHCSFAVTAAVYLCTLLGVALPMPTSFFIHKVSPWVYSIIPR</sequence>
<keyword evidence="1" id="KW-0812">Transmembrane</keyword>
<feature type="transmembrane region" description="Helical" evidence="1">
    <location>
        <begin position="6"/>
        <end position="21"/>
    </location>
</feature>
<proteinExistence type="predicted"/>
<protein>
    <submittedName>
        <fullName evidence="2">Uncharacterized protein</fullName>
    </submittedName>
</protein>
<reference evidence="3" key="1">
    <citation type="journal article" date="2019" name="Int. J. Syst. Evol. Microbiol.">
        <title>The Global Catalogue of Microorganisms (GCM) 10K type strain sequencing project: providing services to taxonomists for standard genome sequencing and annotation.</title>
        <authorList>
            <consortium name="The Broad Institute Genomics Platform"/>
            <consortium name="The Broad Institute Genome Sequencing Center for Infectious Disease"/>
            <person name="Wu L."/>
            <person name="Ma J."/>
        </authorList>
    </citation>
    <scope>NUCLEOTIDE SEQUENCE [LARGE SCALE GENOMIC DNA]</scope>
    <source>
        <strain evidence="3">CCUG 53270</strain>
    </source>
</reference>
<gene>
    <name evidence="2" type="ORF">ACFQ4B_18800</name>
</gene>
<keyword evidence="1" id="KW-1133">Transmembrane helix</keyword>